<evidence type="ECO:0000259" key="5">
    <source>
        <dbReference type="PROSITE" id="PS50219"/>
    </source>
</evidence>
<dbReference type="Proteomes" id="UP000245591">
    <property type="component" value="Unassembled WGS sequence"/>
</dbReference>
<dbReference type="GO" id="GO:0012505">
    <property type="term" value="C:endomembrane system"/>
    <property type="evidence" value="ECO:0007669"/>
    <property type="project" value="UniProtKB-SubCell"/>
</dbReference>
<dbReference type="PANTHER" id="PTHR12894:SF49">
    <property type="entry name" value="VAM6_VPS39-LIKE PROTEIN"/>
    <property type="match status" value="1"/>
</dbReference>
<dbReference type="InterPro" id="IPR032914">
    <property type="entry name" value="Vam6/VPS39/TRAP1"/>
</dbReference>
<dbReference type="SUPFAM" id="SSF50978">
    <property type="entry name" value="WD40 repeat-like"/>
    <property type="match status" value="1"/>
</dbReference>
<dbReference type="GO" id="GO:0034058">
    <property type="term" value="P:endosomal vesicle fusion"/>
    <property type="evidence" value="ECO:0007669"/>
    <property type="project" value="TreeGrafter"/>
</dbReference>
<comment type="caution">
    <text evidence="6">The sequence shown here is derived from an EMBL/GenBank/DDBJ whole genome shotgun (WGS) entry which is preliminary data.</text>
</comment>
<sequence length="1276" mass="143265">MLRAAFKTIPILETLPIEIKSIASYGNKLLLGSASGSLLVYNVKDNDLGDTTLTLVDTKKDLSKKSIDQLEVIKEAGVLACLTDNAVTLFDLNTFTKGITLKNTKGASIMTAITAVEMMSEIPTIISKLAVVSRKKIIIFEWRDSEYYTSKEYPSNDKIESISFGSVFMIIAATQKDFWSLQLPEGQWDELFSADTSSLLTIGASASPGLNLNTNFENKTLEKNATPQPITNPSSNSWSSWTLGLSGVISSAVLTFGTKSIPIIEKMANDELLLCRESTGIFVTAFGKISRKRNSVGASPLVQFLQEPTHLTYTSTYIISISNNLSEKTHAIDAEDLSIDRDAESNDANSTTSKESEKCYFVEVRNILTHSLVQQVELTFTVPPSELDGGVANKTLNTPLLITDKPHLLCKQLDGKQVWVAGKNTLWKLHQFPISQQVEEQISIGNFHEAESLASQSDMILESERQELQQKIKWLQALNLIKNSETCEQGLDMFFEMGATPTEAISTFPKYISGELATEEESEIEAQSENEDTNCIENQDSISEESTNNSLSTSTNQKINKSLVNDIKSKSESNEEQLNYENSTNIDSENRVSIEQQNVTRNEGTNTTEHENSNNNNKNGDIDAKSSNISNQLKPSNLIKTGRKADTTSLRALMKFLVEHRRILQRSFSVNEKTKIYLIKDQSMTKDDDSYEESITSNSMPSILDFKLIKAEVPIAAMARFVDTTLLKVYLECAPSLAGSLVRVENYCNVQECEELLLGLERYKDLIDLYFGKGLHRSALELLYRRGNNPDEVLLEGTMPTVSYLQKLPETQLDLIIEFSHWIFEKSMLEMENSTNNISSKGELDDTFHPLKLVDVIFSDERPATQHFSREKVAKYLHEFSVELSVYYLNHCIQEWKDLSVAIHDLMTHYLVEFEKLLFENVSPKILKINTCRLKNFLRSSQNYTPIKLLAILPDNSLFEEKAIVLGRMGQFTQGLILLTEKVGSNASYEEYCLDYIDKLPFIFVELAKILLESYTKSFTGLIESKSELDSTQQKDDWKLNLVLDLLSKHSSRMPANQIIPILPDSLLLSDELVSYLTLQSSLGITNSREEKLALSLCKSESMRLSSVLVDIKKNSIKLTKNRVCVSCLKKLGSDSAFVALPAHIYELILKNGLDKYKSGKLASNKGVVKNDENETLSLLLDANKTKPTSEAFVYANYYSFAEQSEQENDELETDAEQADIAAKKTGIKIKVLSSDLPGIHPVFNKYYQDQQIKLKGDITSNVKLLHYSCWQRFNN</sequence>
<feature type="compositionally biased region" description="Polar residues" evidence="4">
    <location>
        <begin position="625"/>
        <end position="639"/>
    </location>
</feature>
<comment type="subcellular location">
    <subcellularLocation>
        <location evidence="1">Endomembrane system</location>
        <topology evidence="1">Peripheral membrane protein</topology>
    </subcellularLocation>
</comment>
<gene>
    <name evidence="6" type="ORF">BB558_004318</name>
</gene>
<reference evidence="6 7" key="1">
    <citation type="journal article" date="2018" name="MBio">
        <title>Comparative Genomics Reveals the Core Gene Toolbox for the Fungus-Insect Symbiosis.</title>
        <authorList>
            <person name="Wang Y."/>
            <person name="Stata M."/>
            <person name="Wang W."/>
            <person name="Stajich J.E."/>
            <person name="White M.M."/>
            <person name="Moncalvo J.M."/>
        </authorList>
    </citation>
    <scope>NUCLEOTIDE SEQUENCE [LARGE SCALE GENOMIC DNA]</scope>
    <source>
        <strain evidence="6 7">AUS-126-30</strain>
    </source>
</reference>
<evidence type="ECO:0000256" key="3">
    <source>
        <dbReference type="ARBA" id="ARBA00038201"/>
    </source>
</evidence>
<dbReference type="Pfam" id="PF00780">
    <property type="entry name" value="CNH"/>
    <property type="match status" value="1"/>
</dbReference>
<evidence type="ECO:0000313" key="7">
    <source>
        <dbReference type="Proteomes" id="UP000245591"/>
    </source>
</evidence>
<proteinExistence type="inferred from homology"/>
<dbReference type="InterPro" id="IPR019452">
    <property type="entry name" value="VPS39/TGF_beta_rcpt-assoc_1"/>
</dbReference>
<comment type="similarity">
    <text evidence="3">Belongs to the VAM6/VPS39 family.</text>
</comment>
<dbReference type="GO" id="GO:0006914">
    <property type="term" value="P:autophagy"/>
    <property type="evidence" value="ECO:0007669"/>
    <property type="project" value="TreeGrafter"/>
</dbReference>
<accession>A0A2U1J3T6</accession>
<dbReference type="AlphaFoldDB" id="A0A2U1J3T6"/>
<feature type="region of interest" description="Disordered" evidence="4">
    <location>
        <begin position="566"/>
        <end position="641"/>
    </location>
</feature>
<dbReference type="Pfam" id="PF10366">
    <property type="entry name" value="Vps39_1"/>
    <property type="match status" value="1"/>
</dbReference>
<feature type="compositionally biased region" description="Polar residues" evidence="4">
    <location>
        <begin position="576"/>
        <end position="601"/>
    </location>
</feature>
<protein>
    <recommendedName>
        <fullName evidence="5">CNH domain-containing protein</fullName>
    </recommendedName>
</protein>
<feature type="domain" description="CNH" evidence="5">
    <location>
        <begin position="16"/>
        <end position="358"/>
    </location>
</feature>
<dbReference type="InterPro" id="IPR036322">
    <property type="entry name" value="WD40_repeat_dom_sf"/>
</dbReference>
<dbReference type="InterPro" id="IPR001180">
    <property type="entry name" value="CNH_dom"/>
</dbReference>
<evidence type="ECO:0000313" key="6">
    <source>
        <dbReference type="EMBL" id="PVZ99677.1"/>
    </source>
</evidence>
<dbReference type="PROSITE" id="PS50219">
    <property type="entry name" value="CNH"/>
    <property type="match status" value="1"/>
</dbReference>
<keyword evidence="2" id="KW-0472">Membrane</keyword>
<feature type="compositionally biased region" description="Low complexity" evidence="4">
    <location>
        <begin position="602"/>
        <end position="619"/>
    </location>
</feature>
<evidence type="ECO:0000256" key="1">
    <source>
        <dbReference type="ARBA" id="ARBA00004184"/>
    </source>
</evidence>
<dbReference type="PANTHER" id="PTHR12894">
    <property type="entry name" value="CNH DOMAIN CONTAINING"/>
    <property type="match status" value="1"/>
</dbReference>
<dbReference type="GO" id="GO:0000329">
    <property type="term" value="C:fungal-type vacuole membrane"/>
    <property type="evidence" value="ECO:0007669"/>
    <property type="project" value="TreeGrafter"/>
</dbReference>
<keyword evidence="7" id="KW-1185">Reference proteome</keyword>
<name>A0A2U1J3T6_SMIAN</name>
<organism evidence="6 7">
    <name type="scientific">Smittium angustum</name>
    <dbReference type="NCBI Taxonomy" id="133377"/>
    <lineage>
        <taxon>Eukaryota</taxon>
        <taxon>Fungi</taxon>
        <taxon>Fungi incertae sedis</taxon>
        <taxon>Zoopagomycota</taxon>
        <taxon>Kickxellomycotina</taxon>
        <taxon>Harpellomycetes</taxon>
        <taxon>Harpellales</taxon>
        <taxon>Legeriomycetaceae</taxon>
        <taxon>Smittium</taxon>
    </lineage>
</organism>
<dbReference type="EMBL" id="MBFU01000405">
    <property type="protein sequence ID" value="PVZ99677.1"/>
    <property type="molecule type" value="Genomic_DNA"/>
</dbReference>
<evidence type="ECO:0000256" key="4">
    <source>
        <dbReference type="SAM" id="MobiDB-lite"/>
    </source>
</evidence>
<evidence type="ECO:0000256" key="2">
    <source>
        <dbReference type="ARBA" id="ARBA00023136"/>
    </source>
</evidence>